<dbReference type="EMBL" id="UYYG01001233">
    <property type="protein sequence ID" value="VDN60691.1"/>
    <property type="molecule type" value="Genomic_DNA"/>
</dbReference>
<evidence type="ECO:0000313" key="1">
    <source>
        <dbReference type="EMBL" id="VDN60691.1"/>
    </source>
</evidence>
<protein>
    <submittedName>
        <fullName evidence="4">NPH3 domain-containing protein</fullName>
    </submittedName>
</protein>
<organism evidence="2 4">
    <name type="scientific">Dracunculus medinensis</name>
    <name type="common">Guinea worm</name>
    <dbReference type="NCBI Taxonomy" id="318479"/>
    <lineage>
        <taxon>Eukaryota</taxon>
        <taxon>Metazoa</taxon>
        <taxon>Ecdysozoa</taxon>
        <taxon>Nematoda</taxon>
        <taxon>Chromadorea</taxon>
        <taxon>Rhabditida</taxon>
        <taxon>Spirurina</taxon>
        <taxon>Dracunculoidea</taxon>
        <taxon>Dracunculidae</taxon>
        <taxon>Dracunculus</taxon>
    </lineage>
</organism>
<reference evidence="4" key="1">
    <citation type="submission" date="2017-02" db="UniProtKB">
        <authorList>
            <consortium name="WormBaseParasite"/>
        </authorList>
    </citation>
    <scope>IDENTIFICATION</scope>
</reference>
<proteinExistence type="predicted"/>
<keyword evidence="3" id="KW-1185">Reference proteome</keyword>
<reference evidence="1 3" key="2">
    <citation type="submission" date="2018-11" db="EMBL/GenBank/DDBJ databases">
        <authorList>
            <consortium name="Pathogen Informatics"/>
        </authorList>
    </citation>
    <scope>NUCLEOTIDE SEQUENCE [LARGE SCALE GENOMIC DNA]</scope>
</reference>
<evidence type="ECO:0000313" key="4">
    <source>
        <dbReference type="WBParaSite" id="DME_0000944401-mRNA-1"/>
    </source>
</evidence>
<dbReference type="AlphaFoldDB" id="A0A0N4UNG2"/>
<evidence type="ECO:0000313" key="3">
    <source>
        <dbReference type="Proteomes" id="UP000274756"/>
    </source>
</evidence>
<gene>
    <name evidence="1" type="ORF">DME_LOCUS10664</name>
</gene>
<dbReference type="WBParaSite" id="DME_0000944401-mRNA-1">
    <property type="protein sequence ID" value="DME_0000944401-mRNA-1"/>
    <property type="gene ID" value="DME_0000944401"/>
</dbReference>
<accession>A0A0N4UNG2</accession>
<name>A0A0N4UNG2_DRAME</name>
<evidence type="ECO:0000313" key="2">
    <source>
        <dbReference type="Proteomes" id="UP000038040"/>
    </source>
</evidence>
<dbReference type="OrthoDB" id="5797019at2759"/>
<dbReference type="STRING" id="318479.A0A0N4UNG2"/>
<dbReference type="Proteomes" id="UP000038040">
    <property type="component" value="Unplaced"/>
</dbReference>
<sequence length="243" mass="27862">MGGNEYGYQTKDLLLVDEGRNAEIRLLIAVADRQSEQIGLPLRDLFFCNFRQMGLSDLSLEWLVALTTIISGFEYDVVDLILDWLSEVLDFRELPTCNTNFTISSEVNQQNNTNGSKNYRMKIIGFLREKEVLDEEVQKIFFRICCKIDHLTYEYLLLLDIILKYGHVPDNELHSSGLYGEISGKIKRNNFNVKSRKMKVKDLLLPVVDINMDIETSLTNDYFCEELSKAKVIGVVTTVALSL</sequence>
<dbReference type="Proteomes" id="UP000274756">
    <property type="component" value="Unassembled WGS sequence"/>
</dbReference>